<proteinExistence type="predicted"/>
<evidence type="ECO:0000313" key="1">
    <source>
        <dbReference type="EMBL" id="AGE71893.1"/>
    </source>
</evidence>
<dbReference type="EMBL" id="CP002817">
    <property type="protein sequence ID" value="AGE71893.1"/>
    <property type="molecule type" value="Genomic_DNA"/>
</dbReference>
<dbReference type="Proteomes" id="UP000011281">
    <property type="component" value="Chromosome"/>
</dbReference>
<dbReference type="AlphaFoldDB" id="M1I7C7"/>
<reference evidence="1 2" key="1">
    <citation type="journal article" date="2012" name="ISME J.">
        <title>Genomic evidence of rapid, global-scale gene flow in a Sulfolobus species.</title>
        <authorList>
            <person name="Mao D."/>
            <person name="Grogan D."/>
        </authorList>
    </citation>
    <scope>NUCLEOTIDE SEQUENCE [LARGE SCALE GENOMIC DNA]</scope>
    <source>
        <strain evidence="1 2">N8</strain>
    </source>
</reference>
<sequence>MRIYIVVKASPLFLEEIRAKLIKGIGDISADCRSNLFMKILLISIP</sequence>
<dbReference type="KEGG" id="sacn:SacN8_09680"/>
<name>M1I7C7_9CREN</name>
<accession>M1I7C7</accession>
<evidence type="ECO:0000313" key="2">
    <source>
        <dbReference type="Proteomes" id="UP000011281"/>
    </source>
</evidence>
<protein>
    <submittedName>
        <fullName evidence="1">Uncharacterized protein</fullName>
    </submittedName>
</protein>
<gene>
    <name evidence="1" type="ORF">SacN8_09680</name>
</gene>
<dbReference type="HOGENOM" id="CLU_3178743_0_0_2"/>
<organism evidence="2">
    <name type="scientific">Sulfolobus acidocaldarius N8</name>
    <dbReference type="NCBI Taxonomy" id="1028566"/>
    <lineage>
        <taxon>Archaea</taxon>
        <taxon>Thermoproteota</taxon>
        <taxon>Thermoprotei</taxon>
        <taxon>Sulfolobales</taxon>
        <taxon>Sulfolobaceae</taxon>
        <taxon>Sulfolobus</taxon>
    </lineage>
</organism>